<dbReference type="Gene3D" id="3.30.420.10">
    <property type="entry name" value="Ribonuclease H-like superfamily/Ribonuclease H"/>
    <property type="match status" value="1"/>
</dbReference>
<keyword evidence="2" id="KW-1185">Reference proteome</keyword>
<dbReference type="AlphaFoldDB" id="A0A0N0U6F8"/>
<sequence>MGVYGGESENRTGNLVFIDGILNKYKYLNILKENLKQSAIKLNLLDDFYFQQDNDPKHTAGIVKN</sequence>
<evidence type="ECO:0008006" key="3">
    <source>
        <dbReference type="Google" id="ProtNLM"/>
    </source>
</evidence>
<dbReference type="InterPro" id="IPR036397">
    <property type="entry name" value="RNaseH_sf"/>
</dbReference>
<protein>
    <recommendedName>
        <fullName evidence="3">Transposable element Tcb1 transposase</fullName>
    </recommendedName>
</protein>
<evidence type="ECO:0000313" key="1">
    <source>
        <dbReference type="EMBL" id="KOX77774.1"/>
    </source>
</evidence>
<reference evidence="1 2" key="1">
    <citation type="submission" date="2015-07" db="EMBL/GenBank/DDBJ databases">
        <title>The genome of Melipona quadrifasciata.</title>
        <authorList>
            <person name="Pan H."/>
            <person name="Kapheim K."/>
        </authorList>
    </citation>
    <scope>NUCLEOTIDE SEQUENCE [LARGE SCALE GENOMIC DNA]</scope>
    <source>
        <strain evidence="1">0111107301</strain>
        <tissue evidence="1">Whole body</tissue>
    </source>
</reference>
<gene>
    <name evidence="1" type="ORF">WN51_10564</name>
</gene>
<dbReference type="GO" id="GO:0003676">
    <property type="term" value="F:nucleic acid binding"/>
    <property type="evidence" value="ECO:0007669"/>
    <property type="project" value="InterPro"/>
</dbReference>
<dbReference type="OrthoDB" id="7615026at2759"/>
<dbReference type="Proteomes" id="UP000053105">
    <property type="component" value="Unassembled WGS sequence"/>
</dbReference>
<dbReference type="STRING" id="166423.A0A0N0U6F8"/>
<dbReference type="EMBL" id="KQ435728">
    <property type="protein sequence ID" value="KOX77774.1"/>
    <property type="molecule type" value="Genomic_DNA"/>
</dbReference>
<proteinExistence type="predicted"/>
<accession>A0A0N0U6F8</accession>
<name>A0A0N0U6F8_9HYME</name>
<organism evidence="1 2">
    <name type="scientific">Melipona quadrifasciata</name>
    <dbReference type="NCBI Taxonomy" id="166423"/>
    <lineage>
        <taxon>Eukaryota</taxon>
        <taxon>Metazoa</taxon>
        <taxon>Ecdysozoa</taxon>
        <taxon>Arthropoda</taxon>
        <taxon>Hexapoda</taxon>
        <taxon>Insecta</taxon>
        <taxon>Pterygota</taxon>
        <taxon>Neoptera</taxon>
        <taxon>Endopterygota</taxon>
        <taxon>Hymenoptera</taxon>
        <taxon>Apocrita</taxon>
        <taxon>Aculeata</taxon>
        <taxon>Apoidea</taxon>
        <taxon>Anthophila</taxon>
        <taxon>Apidae</taxon>
        <taxon>Melipona</taxon>
    </lineage>
</organism>
<evidence type="ECO:0000313" key="2">
    <source>
        <dbReference type="Proteomes" id="UP000053105"/>
    </source>
</evidence>